<proteinExistence type="inferred from homology"/>
<keyword evidence="5" id="KW-0997">Cell inner membrane</keyword>
<comment type="similarity">
    <text evidence="3 11">Belongs to the complex I subunit 4L family.</text>
</comment>
<evidence type="ECO:0000256" key="10">
    <source>
        <dbReference type="ARBA" id="ARBA00023136"/>
    </source>
</evidence>
<dbReference type="HAMAP" id="MF_01456">
    <property type="entry name" value="NDH1_NuoK"/>
    <property type="match status" value="1"/>
</dbReference>
<dbReference type="PANTHER" id="PTHR11434">
    <property type="entry name" value="NADH-UBIQUINONE OXIDOREDUCTASE SUBUNIT ND4L"/>
    <property type="match status" value="1"/>
</dbReference>
<evidence type="ECO:0000256" key="11">
    <source>
        <dbReference type="HAMAP-Rule" id="MF_01456"/>
    </source>
</evidence>
<keyword evidence="10 11" id="KW-0472">Membrane</keyword>
<dbReference type="GO" id="GO:0050136">
    <property type="term" value="F:NADH dehydrogenase (quinone) (non-electrogenic) activity"/>
    <property type="evidence" value="ECO:0007669"/>
    <property type="project" value="UniProtKB-UniRule"/>
</dbReference>
<keyword evidence="11" id="KW-1003">Cell membrane</keyword>
<comment type="subunit">
    <text evidence="11">NDH-1 is composed of 14 different subunits. Subunits NuoA, H, J, K, L, M, N constitute the membrane sector of the complex.</text>
</comment>
<dbReference type="EMBL" id="DTMF01000048">
    <property type="protein sequence ID" value="HGF33110.1"/>
    <property type="molecule type" value="Genomic_DNA"/>
</dbReference>
<keyword evidence="11" id="KW-0520">NAD</keyword>
<keyword evidence="9 11" id="KW-1133">Transmembrane helix</keyword>
<protein>
    <recommendedName>
        <fullName evidence="11">NADH-quinone oxidoreductase subunit K</fullName>
        <ecNumber evidence="11">7.1.1.-</ecNumber>
    </recommendedName>
    <alternativeName>
        <fullName evidence="11">NADH dehydrogenase I subunit K</fullName>
    </alternativeName>
    <alternativeName>
        <fullName evidence="11">NDH-1 subunit K</fullName>
    </alternativeName>
</protein>
<evidence type="ECO:0000256" key="6">
    <source>
        <dbReference type="ARBA" id="ARBA00022692"/>
    </source>
</evidence>
<dbReference type="AlphaFoldDB" id="A0A7C3Z739"/>
<comment type="caution">
    <text evidence="12">The sequence shown here is derived from an EMBL/GenBank/DDBJ whole genome shotgun (WGS) entry which is preliminary data.</text>
</comment>
<dbReference type="FunFam" id="1.10.287.3510:FF:000001">
    <property type="entry name" value="NADH-quinone oxidoreductase subunit K"/>
    <property type="match status" value="1"/>
</dbReference>
<dbReference type="GO" id="GO:0005886">
    <property type="term" value="C:plasma membrane"/>
    <property type="evidence" value="ECO:0007669"/>
    <property type="project" value="UniProtKB-SubCell"/>
</dbReference>
<accession>A0A7C3Z739</accession>
<keyword evidence="8 11" id="KW-1278">Translocase</keyword>
<keyword evidence="12" id="KW-0560">Oxidoreductase</keyword>
<dbReference type="GO" id="GO:0048038">
    <property type="term" value="F:quinone binding"/>
    <property type="evidence" value="ECO:0007669"/>
    <property type="project" value="UniProtKB-KW"/>
</dbReference>
<evidence type="ECO:0000256" key="5">
    <source>
        <dbReference type="ARBA" id="ARBA00022519"/>
    </source>
</evidence>
<feature type="transmembrane region" description="Helical" evidence="11">
    <location>
        <begin position="6"/>
        <end position="24"/>
    </location>
</feature>
<comment type="catalytic activity">
    <reaction evidence="11">
        <text>a quinone + NADH + 5 H(+)(in) = a quinol + NAD(+) + 4 H(+)(out)</text>
        <dbReference type="Rhea" id="RHEA:57888"/>
        <dbReference type="ChEBI" id="CHEBI:15378"/>
        <dbReference type="ChEBI" id="CHEBI:24646"/>
        <dbReference type="ChEBI" id="CHEBI:57540"/>
        <dbReference type="ChEBI" id="CHEBI:57945"/>
        <dbReference type="ChEBI" id="CHEBI:132124"/>
    </reaction>
</comment>
<name>A0A7C3Z739_9BACT</name>
<dbReference type="NCBIfam" id="NF004320">
    <property type="entry name" value="PRK05715.1-2"/>
    <property type="match status" value="1"/>
</dbReference>
<dbReference type="InterPro" id="IPR001133">
    <property type="entry name" value="NADH_UbQ_OxRdtase_chain4L/K"/>
</dbReference>
<dbReference type="GO" id="GO:0030964">
    <property type="term" value="C:NADH dehydrogenase complex"/>
    <property type="evidence" value="ECO:0007669"/>
    <property type="project" value="TreeGrafter"/>
</dbReference>
<dbReference type="InterPro" id="IPR039428">
    <property type="entry name" value="NUOK/Mnh_C1-like"/>
</dbReference>
<organism evidence="12">
    <name type="scientific">Desulfobacca acetoxidans</name>
    <dbReference type="NCBI Taxonomy" id="60893"/>
    <lineage>
        <taxon>Bacteria</taxon>
        <taxon>Pseudomonadati</taxon>
        <taxon>Thermodesulfobacteriota</taxon>
        <taxon>Desulfobaccia</taxon>
        <taxon>Desulfobaccales</taxon>
        <taxon>Desulfobaccaceae</taxon>
        <taxon>Desulfobacca</taxon>
    </lineage>
</organism>
<keyword evidence="11" id="KW-0830">Ubiquinone</keyword>
<dbReference type="Gene3D" id="1.10.287.3510">
    <property type="match status" value="1"/>
</dbReference>
<keyword evidence="6 11" id="KW-0812">Transmembrane</keyword>
<dbReference type="GO" id="GO:0042773">
    <property type="term" value="P:ATP synthesis coupled electron transport"/>
    <property type="evidence" value="ECO:0007669"/>
    <property type="project" value="InterPro"/>
</dbReference>
<reference evidence="12" key="1">
    <citation type="journal article" date="2020" name="mSystems">
        <title>Genome- and Community-Level Interaction Insights into Carbon Utilization and Element Cycling Functions of Hydrothermarchaeota in Hydrothermal Sediment.</title>
        <authorList>
            <person name="Zhou Z."/>
            <person name="Liu Y."/>
            <person name="Xu W."/>
            <person name="Pan J."/>
            <person name="Luo Z.H."/>
            <person name="Li M."/>
        </authorList>
    </citation>
    <scope>NUCLEOTIDE SEQUENCE [LARGE SCALE GENOMIC DNA]</scope>
    <source>
        <strain evidence="12">SpSt-897</strain>
    </source>
</reference>
<evidence type="ECO:0000256" key="8">
    <source>
        <dbReference type="ARBA" id="ARBA00022967"/>
    </source>
</evidence>
<keyword evidence="7 11" id="KW-0874">Quinone</keyword>
<evidence type="ECO:0000256" key="9">
    <source>
        <dbReference type="ARBA" id="ARBA00022989"/>
    </source>
</evidence>
<keyword evidence="4 11" id="KW-0813">Transport</keyword>
<evidence type="ECO:0000256" key="3">
    <source>
        <dbReference type="ARBA" id="ARBA00010519"/>
    </source>
</evidence>
<evidence type="ECO:0000256" key="1">
    <source>
        <dbReference type="ARBA" id="ARBA00002378"/>
    </source>
</evidence>
<dbReference type="PANTHER" id="PTHR11434:SF16">
    <property type="entry name" value="NADH-UBIQUINONE OXIDOREDUCTASE CHAIN 4L"/>
    <property type="match status" value="1"/>
</dbReference>
<comment type="function">
    <text evidence="1 11">NDH-1 shuttles electrons from NADH, via FMN and iron-sulfur (Fe-S) centers, to quinones in the respiratory chain. The immediate electron acceptor for the enzyme in this species is believed to be ubiquinone. Couples the redox reaction to proton translocation (for every two electrons transferred, four hydrogen ions are translocated across the cytoplasmic membrane), and thus conserves the redox energy in a proton gradient.</text>
</comment>
<evidence type="ECO:0000256" key="7">
    <source>
        <dbReference type="ARBA" id="ARBA00022719"/>
    </source>
</evidence>
<dbReference type="Pfam" id="PF00420">
    <property type="entry name" value="Oxidored_q2"/>
    <property type="match status" value="1"/>
</dbReference>
<sequence length="101" mass="10606">MIVPYSHVLVLAGVLFLMGAAGAIARRNVFLILIGVEIMLNAAGLALVGASLHWGRPDGQAFVIFIMAVAAAEVAVGLALIVHCHRRTGSVNADDYRLLKG</sequence>
<evidence type="ECO:0000313" key="12">
    <source>
        <dbReference type="EMBL" id="HGF33110.1"/>
    </source>
</evidence>
<gene>
    <name evidence="11 12" type="primary">nuoK</name>
    <name evidence="12" type="ORF">ENW96_01825</name>
</gene>
<dbReference type="EC" id="7.1.1.-" evidence="11"/>
<feature type="transmembrane region" description="Helical" evidence="11">
    <location>
        <begin position="61"/>
        <end position="82"/>
    </location>
</feature>
<comment type="subcellular location">
    <subcellularLocation>
        <location evidence="11">Cell membrane</location>
        <topology evidence="11">Multi-pass membrane protein</topology>
    </subcellularLocation>
    <subcellularLocation>
        <location evidence="2">Membrane</location>
        <topology evidence="2">Multi-pass membrane protein</topology>
    </subcellularLocation>
</comment>
<feature type="transmembrane region" description="Helical" evidence="11">
    <location>
        <begin position="31"/>
        <end position="55"/>
    </location>
</feature>
<evidence type="ECO:0000256" key="4">
    <source>
        <dbReference type="ARBA" id="ARBA00022448"/>
    </source>
</evidence>
<evidence type="ECO:0000256" key="2">
    <source>
        <dbReference type="ARBA" id="ARBA00004141"/>
    </source>
</evidence>